<feature type="domain" description="DUF4942" evidence="1">
    <location>
        <begin position="3"/>
        <end position="54"/>
    </location>
</feature>
<dbReference type="AlphaFoldDB" id="A0ABD7Q6S5"/>
<organism evidence="2 3">
    <name type="scientific">Hafnia alvei</name>
    <dbReference type="NCBI Taxonomy" id="569"/>
    <lineage>
        <taxon>Bacteria</taxon>
        <taxon>Pseudomonadati</taxon>
        <taxon>Pseudomonadota</taxon>
        <taxon>Gammaproteobacteria</taxon>
        <taxon>Enterobacterales</taxon>
        <taxon>Hafniaceae</taxon>
        <taxon>Hafnia</taxon>
    </lineage>
</organism>
<accession>A0ABD7Q6S5</accession>
<evidence type="ECO:0000259" key="1">
    <source>
        <dbReference type="Pfam" id="PF13708"/>
    </source>
</evidence>
<name>A0ABD7Q6S5_HAFAL</name>
<dbReference type="EMBL" id="SITJ01000053">
    <property type="protein sequence ID" value="TBL69353.1"/>
    <property type="molecule type" value="Genomic_DNA"/>
</dbReference>
<dbReference type="InterPro" id="IPR031339">
    <property type="entry name" value="DUF4942"/>
</dbReference>
<evidence type="ECO:0000313" key="2">
    <source>
        <dbReference type="EMBL" id="TBL69353.1"/>
    </source>
</evidence>
<sequence>TRRLGDHIHENRHSNRYEDEMFKIKYFQKGTGHIIFKRPELIDKMNDIVAKHFPTMLPSRS</sequence>
<evidence type="ECO:0000313" key="3">
    <source>
        <dbReference type="Proteomes" id="UP000291600"/>
    </source>
</evidence>
<dbReference type="RefSeq" id="WP_130970527.1">
    <property type="nucleotide sequence ID" value="NZ_SITJ01000053.1"/>
</dbReference>
<reference evidence="2 3" key="1">
    <citation type="submission" date="2019-02" db="EMBL/GenBank/DDBJ databases">
        <title>Comparative genomic analysis of the Hafnia genus genomes.</title>
        <authorList>
            <person name="Zhiqiu Y."/>
            <person name="Chao Y."/>
            <person name="Yuhui D."/>
            <person name="Di H."/>
            <person name="Bin L."/>
        </authorList>
    </citation>
    <scope>NUCLEOTIDE SEQUENCE [LARGE SCALE GENOMIC DNA]</scope>
    <source>
        <strain evidence="2 3">PCM_1210</strain>
    </source>
</reference>
<feature type="non-terminal residue" evidence="2">
    <location>
        <position position="1"/>
    </location>
</feature>
<proteinExistence type="predicted"/>
<dbReference type="Proteomes" id="UP000291600">
    <property type="component" value="Unassembled WGS sequence"/>
</dbReference>
<dbReference type="Pfam" id="PF13708">
    <property type="entry name" value="DUF4942"/>
    <property type="match status" value="1"/>
</dbReference>
<protein>
    <submittedName>
        <fullName evidence="2">DUF4942 domain-containing protein</fullName>
    </submittedName>
</protein>
<gene>
    <name evidence="2" type="ORF">EYY96_05015</name>
</gene>
<comment type="caution">
    <text evidence="2">The sequence shown here is derived from an EMBL/GenBank/DDBJ whole genome shotgun (WGS) entry which is preliminary data.</text>
</comment>